<evidence type="ECO:0000259" key="1">
    <source>
        <dbReference type="Pfam" id="PF03819"/>
    </source>
</evidence>
<dbReference type="OrthoDB" id="5953925at2"/>
<reference evidence="2 3" key="1">
    <citation type="submission" date="2019-03" db="EMBL/GenBank/DDBJ databases">
        <title>Genomic Encyclopedia of Type Strains, Phase IV (KMG-IV): sequencing the most valuable type-strain genomes for metagenomic binning, comparative biology and taxonomic classification.</title>
        <authorList>
            <person name="Goeker M."/>
        </authorList>
    </citation>
    <scope>NUCLEOTIDE SEQUENCE [LARGE SCALE GENOMIC DNA]</scope>
    <source>
        <strain evidence="2 3">DSM 7445</strain>
    </source>
</reference>
<dbReference type="Proteomes" id="UP000295382">
    <property type="component" value="Unassembled WGS sequence"/>
</dbReference>
<feature type="domain" description="NTP pyrophosphohydrolase MazG-like" evidence="1">
    <location>
        <begin position="30"/>
        <end position="99"/>
    </location>
</feature>
<name>A0A4V2UIT9_PAULE</name>
<keyword evidence="3" id="KW-1185">Reference proteome</keyword>
<comment type="caution">
    <text evidence="2">The sequence shown here is derived from an EMBL/GenBank/DDBJ whole genome shotgun (WGS) entry which is preliminary data.</text>
</comment>
<sequence length="120" mass="13200">MDLITYQNNALRTEKKLPTPVERLVHASLGLATESGEMTTEVKRMAIYSKPLDEDRRAHLAEEIGDVMWYLAIAADALGMQLADIAAANISKLQQRFPDAYSDHAAEARADKGGLDARNS</sequence>
<dbReference type="AlphaFoldDB" id="A0A4V2UIT9"/>
<dbReference type="EMBL" id="SLZQ01000004">
    <property type="protein sequence ID" value="TCS37460.1"/>
    <property type="molecule type" value="Genomic_DNA"/>
</dbReference>
<dbReference type="Pfam" id="PF03819">
    <property type="entry name" value="MazG"/>
    <property type="match status" value="1"/>
</dbReference>
<dbReference type="GO" id="GO:0016787">
    <property type="term" value="F:hydrolase activity"/>
    <property type="evidence" value="ECO:0007669"/>
    <property type="project" value="UniProtKB-KW"/>
</dbReference>
<dbReference type="SUPFAM" id="SSF101386">
    <property type="entry name" value="all-alpha NTP pyrophosphatases"/>
    <property type="match status" value="1"/>
</dbReference>
<evidence type="ECO:0000313" key="2">
    <source>
        <dbReference type="EMBL" id="TCS37460.1"/>
    </source>
</evidence>
<dbReference type="RefSeq" id="WP_132258402.1">
    <property type="nucleotide sequence ID" value="NZ_SLZQ01000004.1"/>
</dbReference>
<dbReference type="InterPro" id="IPR004518">
    <property type="entry name" value="MazG-like_dom"/>
</dbReference>
<dbReference type="CDD" id="cd11541">
    <property type="entry name" value="NTP-PPase_u4"/>
    <property type="match status" value="1"/>
</dbReference>
<proteinExistence type="predicted"/>
<accession>A0A4V2UIT9</accession>
<dbReference type="InterPro" id="IPR011379">
    <property type="entry name" value="MazG-related_GP37"/>
</dbReference>
<evidence type="ECO:0000313" key="3">
    <source>
        <dbReference type="Proteomes" id="UP000295382"/>
    </source>
</evidence>
<protein>
    <submittedName>
        <fullName evidence="2">MazG-like nucleotide pyrophosphohydrolase family protein</fullName>
    </submittedName>
</protein>
<dbReference type="PIRSF" id="PIRSF006639">
    <property type="entry name" value="UCP006639_pph"/>
    <property type="match status" value="1"/>
</dbReference>
<gene>
    <name evidence="2" type="ORF">EDC30_104264</name>
</gene>
<dbReference type="Gene3D" id="1.10.287.1080">
    <property type="entry name" value="MazG-like"/>
    <property type="match status" value="1"/>
</dbReference>
<keyword evidence="2" id="KW-0378">Hydrolase</keyword>
<organism evidence="2 3">
    <name type="scientific">Paucimonas lemoignei</name>
    <name type="common">Pseudomonas lemoignei</name>
    <dbReference type="NCBI Taxonomy" id="29443"/>
    <lineage>
        <taxon>Bacteria</taxon>
        <taxon>Pseudomonadati</taxon>
        <taxon>Pseudomonadota</taxon>
        <taxon>Betaproteobacteria</taxon>
        <taxon>Burkholderiales</taxon>
        <taxon>Burkholderiaceae</taxon>
        <taxon>Paucimonas</taxon>
    </lineage>
</organism>